<dbReference type="Pfam" id="PF19589">
    <property type="entry name" value="DUF6095"/>
    <property type="match status" value="1"/>
</dbReference>
<reference evidence="3" key="1">
    <citation type="journal article" date="2019" name="Int. J. Syst. Evol. Microbiol.">
        <title>The Global Catalogue of Microorganisms (GCM) 10K type strain sequencing project: providing services to taxonomists for standard genome sequencing and annotation.</title>
        <authorList>
            <consortium name="The Broad Institute Genomics Platform"/>
            <consortium name="The Broad Institute Genome Sequencing Center for Infectious Disease"/>
            <person name="Wu L."/>
            <person name="Ma J."/>
        </authorList>
    </citation>
    <scope>NUCLEOTIDE SEQUENCE [LARGE SCALE GENOMIC DNA]</scope>
    <source>
        <strain evidence="3">KCTC 52127</strain>
    </source>
</reference>
<protein>
    <submittedName>
        <fullName evidence="2">DUF6095 family protein</fullName>
    </submittedName>
</protein>
<sequence length="81" mass="9322">MGTDFSVLRKGLKRLAILLFLFIASPILLSMSFKAIAIYKEGAQYWFSIAFLVISSLLMLFTIFYAFMTFRVILSALFHEK</sequence>
<feature type="transmembrane region" description="Helical" evidence="1">
    <location>
        <begin position="45"/>
        <end position="67"/>
    </location>
</feature>
<organism evidence="2 3">
    <name type="scientific">Pseudotenacibaculum haliotis</name>
    <dbReference type="NCBI Taxonomy" id="1862138"/>
    <lineage>
        <taxon>Bacteria</taxon>
        <taxon>Pseudomonadati</taxon>
        <taxon>Bacteroidota</taxon>
        <taxon>Flavobacteriia</taxon>
        <taxon>Flavobacteriales</taxon>
        <taxon>Flavobacteriaceae</taxon>
        <taxon>Pseudotenacibaculum</taxon>
    </lineage>
</organism>
<keyword evidence="3" id="KW-1185">Reference proteome</keyword>
<proteinExistence type="predicted"/>
<keyword evidence="1" id="KW-0472">Membrane</keyword>
<keyword evidence="1" id="KW-0812">Transmembrane</keyword>
<comment type="caution">
    <text evidence="2">The sequence shown here is derived from an EMBL/GenBank/DDBJ whole genome shotgun (WGS) entry which is preliminary data.</text>
</comment>
<keyword evidence="1" id="KW-1133">Transmembrane helix</keyword>
<accession>A0ABW5LRK8</accession>
<dbReference type="EMBL" id="JBHULH010000001">
    <property type="protein sequence ID" value="MFD2566002.1"/>
    <property type="molecule type" value="Genomic_DNA"/>
</dbReference>
<dbReference type="RefSeq" id="WP_379664725.1">
    <property type="nucleotide sequence ID" value="NZ_JBHULH010000001.1"/>
</dbReference>
<evidence type="ECO:0000256" key="1">
    <source>
        <dbReference type="SAM" id="Phobius"/>
    </source>
</evidence>
<dbReference type="Proteomes" id="UP001597508">
    <property type="component" value="Unassembled WGS sequence"/>
</dbReference>
<evidence type="ECO:0000313" key="2">
    <source>
        <dbReference type="EMBL" id="MFD2566002.1"/>
    </source>
</evidence>
<evidence type="ECO:0000313" key="3">
    <source>
        <dbReference type="Proteomes" id="UP001597508"/>
    </source>
</evidence>
<gene>
    <name evidence="2" type="ORF">ACFSRZ_01385</name>
</gene>
<dbReference type="InterPro" id="IPR046077">
    <property type="entry name" value="DUF6095"/>
</dbReference>
<name>A0ABW5LRK8_9FLAO</name>
<feature type="transmembrane region" description="Helical" evidence="1">
    <location>
        <begin position="15"/>
        <end position="39"/>
    </location>
</feature>